<dbReference type="InterPro" id="IPR033263">
    <property type="entry name" value="RNF180"/>
</dbReference>
<reference evidence="1 2" key="1">
    <citation type="journal article" date="2023" name="Nucleic Acids Res.">
        <title>The hologenome of Daphnia magna reveals possible DNA methylation and microbiome-mediated evolution of the host genome.</title>
        <authorList>
            <person name="Chaturvedi A."/>
            <person name="Li X."/>
            <person name="Dhandapani V."/>
            <person name="Marshall H."/>
            <person name="Kissane S."/>
            <person name="Cuenca-Cambronero M."/>
            <person name="Asole G."/>
            <person name="Calvet F."/>
            <person name="Ruiz-Romero M."/>
            <person name="Marangio P."/>
            <person name="Guigo R."/>
            <person name="Rago D."/>
            <person name="Mirbahai L."/>
            <person name="Eastwood N."/>
            <person name="Colbourne J.K."/>
            <person name="Zhou J."/>
            <person name="Mallon E."/>
            <person name="Orsini L."/>
        </authorList>
    </citation>
    <scope>NUCLEOTIDE SEQUENCE [LARGE SCALE GENOMIC DNA]</scope>
    <source>
        <strain evidence="1">LRV0_1</strain>
    </source>
</reference>
<comment type="caution">
    <text evidence="1">The sequence shown here is derived from an EMBL/GenBank/DDBJ whole genome shotgun (WGS) entry which is preliminary data.</text>
</comment>
<dbReference type="EMBL" id="JAOYFB010000039">
    <property type="protein sequence ID" value="KAK4029970.1"/>
    <property type="molecule type" value="Genomic_DNA"/>
</dbReference>
<protein>
    <recommendedName>
        <fullName evidence="3">E3 ubiquitin-protein ligase RNF180</fullName>
    </recommendedName>
</protein>
<gene>
    <name evidence="1" type="ORF">OUZ56_022926</name>
</gene>
<dbReference type="PANTHER" id="PTHR46717:SF1">
    <property type="entry name" value="E3 UBIQUITIN-PROTEIN LIGASE RNF180"/>
    <property type="match status" value="1"/>
</dbReference>
<dbReference type="Proteomes" id="UP001234178">
    <property type="component" value="Unassembled WGS sequence"/>
</dbReference>
<dbReference type="PANTHER" id="PTHR46717">
    <property type="entry name" value="E3 UBIQUITIN-PROTEIN LIGASE RNF180"/>
    <property type="match status" value="1"/>
</dbReference>
<evidence type="ECO:0000313" key="1">
    <source>
        <dbReference type="EMBL" id="KAK4029970.1"/>
    </source>
</evidence>
<accession>A0ABR0AY03</accession>
<evidence type="ECO:0008006" key="3">
    <source>
        <dbReference type="Google" id="ProtNLM"/>
    </source>
</evidence>
<organism evidence="1 2">
    <name type="scientific">Daphnia magna</name>
    <dbReference type="NCBI Taxonomy" id="35525"/>
    <lineage>
        <taxon>Eukaryota</taxon>
        <taxon>Metazoa</taxon>
        <taxon>Ecdysozoa</taxon>
        <taxon>Arthropoda</taxon>
        <taxon>Crustacea</taxon>
        <taxon>Branchiopoda</taxon>
        <taxon>Diplostraca</taxon>
        <taxon>Cladocera</taxon>
        <taxon>Anomopoda</taxon>
        <taxon>Daphniidae</taxon>
        <taxon>Daphnia</taxon>
    </lineage>
</organism>
<proteinExistence type="predicted"/>
<name>A0ABR0AY03_9CRUS</name>
<keyword evidence="2" id="KW-1185">Reference proteome</keyword>
<evidence type="ECO:0000313" key="2">
    <source>
        <dbReference type="Proteomes" id="UP001234178"/>
    </source>
</evidence>
<sequence>MSEFCVRCRKCRSKLIEPDEKDCITTCHGSGSSPRVGDEQCFIEKSILYIKDEQLPKWLETLIQDSSWTKGKIVCPSCDARLGSFDFLSGQKCQCQHYVLPPVRLTSSKVDMLNS</sequence>